<accession>A0A6L2JT00</accession>
<proteinExistence type="predicted"/>
<evidence type="ECO:0008006" key="3">
    <source>
        <dbReference type="Google" id="ProtNLM"/>
    </source>
</evidence>
<dbReference type="EMBL" id="BKCJ010001260">
    <property type="protein sequence ID" value="GEU40103.1"/>
    <property type="molecule type" value="Genomic_DNA"/>
</dbReference>
<evidence type="ECO:0000256" key="1">
    <source>
        <dbReference type="SAM" id="MobiDB-lite"/>
    </source>
</evidence>
<sequence length="152" mass="16760">MPPRMTTRSAGRQTAAPRGGRTGRGGGTLENQQAELVVELVIKVVKEVTKGDFRSVNVDNGQNGCSYKELMACNPKDYDGKGGAIVYTCWIESGISPGHEWTRGREAAVGMTWEDFKGLMRKEFCPNNELQKLESEFWCHAMVGAGHDVYTD</sequence>
<comment type="caution">
    <text evidence="2">The sequence shown here is derived from an EMBL/GenBank/DDBJ whole genome shotgun (WGS) entry which is preliminary data.</text>
</comment>
<name>A0A6L2JT00_TANCI</name>
<dbReference type="AlphaFoldDB" id="A0A6L2JT00"/>
<feature type="region of interest" description="Disordered" evidence="1">
    <location>
        <begin position="1"/>
        <end position="30"/>
    </location>
</feature>
<protein>
    <recommendedName>
        <fullName evidence="3">Reverse transcriptase domain-containing protein</fullName>
    </recommendedName>
</protein>
<gene>
    <name evidence="2" type="ORF">Tci_012081</name>
</gene>
<feature type="compositionally biased region" description="Low complexity" evidence="1">
    <location>
        <begin position="10"/>
        <end position="19"/>
    </location>
</feature>
<organism evidence="2">
    <name type="scientific">Tanacetum cinerariifolium</name>
    <name type="common">Dalmatian daisy</name>
    <name type="synonym">Chrysanthemum cinerariifolium</name>
    <dbReference type="NCBI Taxonomy" id="118510"/>
    <lineage>
        <taxon>Eukaryota</taxon>
        <taxon>Viridiplantae</taxon>
        <taxon>Streptophyta</taxon>
        <taxon>Embryophyta</taxon>
        <taxon>Tracheophyta</taxon>
        <taxon>Spermatophyta</taxon>
        <taxon>Magnoliopsida</taxon>
        <taxon>eudicotyledons</taxon>
        <taxon>Gunneridae</taxon>
        <taxon>Pentapetalae</taxon>
        <taxon>asterids</taxon>
        <taxon>campanulids</taxon>
        <taxon>Asterales</taxon>
        <taxon>Asteraceae</taxon>
        <taxon>Asteroideae</taxon>
        <taxon>Anthemideae</taxon>
        <taxon>Anthemidinae</taxon>
        <taxon>Tanacetum</taxon>
    </lineage>
</organism>
<reference evidence="2" key="1">
    <citation type="journal article" date="2019" name="Sci. Rep.">
        <title>Draft genome of Tanacetum cinerariifolium, the natural source of mosquito coil.</title>
        <authorList>
            <person name="Yamashiro T."/>
            <person name="Shiraishi A."/>
            <person name="Satake H."/>
            <person name="Nakayama K."/>
        </authorList>
    </citation>
    <scope>NUCLEOTIDE SEQUENCE</scope>
</reference>
<evidence type="ECO:0000313" key="2">
    <source>
        <dbReference type="EMBL" id="GEU40103.1"/>
    </source>
</evidence>